<protein>
    <submittedName>
        <fullName evidence="1">Uncharacterized protein</fullName>
    </submittedName>
</protein>
<evidence type="ECO:0000313" key="1">
    <source>
        <dbReference type="EMBL" id="KAK4760236.1"/>
    </source>
</evidence>
<dbReference type="Proteomes" id="UP001345219">
    <property type="component" value="Chromosome 17"/>
</dbReference>
<dbReference type="AlphaFoldDB" id="A0AAN7K978"/>
<reference evidence="1 2" key="1">
    <citation type="journal article" date="2023" name="Hortic Res">
        <title>Pangenome of water caltrop reveals structural variations and asymmetric subgenome divergence after allopolyploidization.</title>
        <authorList>
            <person name="Zhang X."/>
            <person name="Chen Y."/>
            <person name="Wang L."/>
            <person name="Yuan Y."/>
            <person name="Fang M."/>
            <person name="Shi L."/>
            <person name="Lu R."/>
            <person name="Comes H.P."/>
            <person name="Ma Y."/>
            <person name="Chen Y."/>
            <person name="Huang G."/>
            <person name="Zhou Y."/>
            <person name="Zheng Z."/>
            <person name="Qiu Y."/>
        </authorList>
    </citation>
    <scope>NUCLEOTIDE SEQUENCE [LARGE SCALE GENOMIC DNA]</scope>
    <source>
        <tissue evidence="1">Roots</tissue>
    </source>
</reference>
<evidence type="ECO:0000313" key="2">
    <source>
        <dbReference type="Proteomes" id="UP001345219"/>
    </source>
</evidence>
<keyword evidence="2" id="KW-1185">Reference proteome</keyword>
<gene>
    <name evidence="1" type="ORF">SAY87_023367</name>
</gene>
<sequence>MHPWKSIVGLEMHAVETVVQHVVVTDISYLLCQVPMKYSRHHVPFLAPSDPTKLMDALSKKGVYFWLVEVMALLIECEANQALYQRLRGKDFPDLKELQSFVSVYSAHFMLY</sequence>
<accession>A0AAN7K978</accession>
<comment type="caution">
    <text evidence="1">The sequence shown here is derived from an EMBL/GenBank/DDBJ whole genome shotgun (WGS) entry which is preliminary data.</text>
</comment>
<proteinExistence type="predicted"/>
<name>A0AAN7K978_9MYRT</name>
<dbReference type="EMBL" id="JAXIOK010000011">
    <property type="protein sequence ID" value="KAK4760236.1"/>
    <property type="molecule type" value="Genomic_DNA"/>
</dbReference>
<organism evidence="1 2">
    <name type="scientific">Trapa incisa</name>
    <dbReference type="NCBI Taxonomy" id="236973"/>
    <lineage>
        <taxon>Eukaryota</taxon>
        <taxon>Viridiplantae</taxon>
        <taxon>Streptophyta</taxon>
        <taxon>Embryophyta</taxon>
        <taxon>Tracheophyta</taxon>
        <taxon>Spermatophyta</taxon>
        <taxon>Magnoliopsida</taxon>
        <taxon>eudicotyledons</taxon>
        <taxon>Gunneridae</taxon>
        <taxon>Pentapetalae</taxon>
        <taxon>rosids</taxon>
        <taxon>malvids</taxon>
        <taxon>Myrtales</taxon>
        <taxon>Lythraceae</taxon>
        <taxon>Trapa</taxon>
    </lineage>
</organism>